<dbReference type="NCBIfam" id="TIGR01191">
    <property type="entry name" value="ccmC"/>
    <property type="match status" value="1"/>
</dbReference>
<dbReference type="GO" id="GO:0005886">
    <property type="term" value="C:plasma membrane"/>
    <property type="evidence" value="ECO:0007669"/>
    <property type="project" value="UniProtKB-SubCell"/>
</dbReference>
<accession>A0A370DZG0</accession>
<keyword evidence="5 9" id="KW-0812">Transmembrane</keyword>
<dbReference type="InterPro" id="IPR003557">
    <property type="entry name" value="Cyt_c_biogenesis_CcmC"/>
</dbReference>
<keyword evidence="8 9" id="KW-0472">Membrane</keyword>
<name>A0A370DZG0_9GAMM</name>
<evidence type="ECO:0000259" key="10">
    <source>
        <dbReference type="Pfam" id="PF01578"/>
    </source>
</evidence>
<dbReference type="Proteomes" id="UP000255508">
    <property type="component" value="Unassembled WGS sequence"/>
</dbReference>
<comment type="subcellular location">
    <subcellularLocation>
        <location evidence="9">Cell inner membrane</location>
    </subcellularLocation>
    <subcellularLocation>
        <location evidence="2">Membrane</location>
        <topology evidence="2">Multi-pass membrane protein</topology>
    </subcellularLocation>
</comment>
<dbReference type="PANTHER" id="PTHR30071">
    <property type="entry name" value="HEME EXPORTER PROTEIN C"/>
    <property type="match status" value="1"/>
</dbReference>
<dbReference type="GO" id="GO:0017004">
    <property type="term" value="P:cytochrome complex assembly"/>
    <property type="evidence" value="ECO:0007669"/>
    <property type="project" value="UniProtKB-KW"/>
</dbReference>
<evidence type="ECO:0000256" key="1">
    <source>
        <dbReference type="ARBA" id="ARBA00002442"/>
    </source>
</evidence>
<evidence type="ECO:0000256" key="7">
    <source>
        <dbReference type="ARBA" id="ARBA00022989"/>
    </source>
</evidence>
<feature type="transmembrane region" description="Helical" evidence="9">
    <location>
        <begin position="92"/>
        <end position="114"/>
    </location>
</feature>
<dbReference type="GO" id="GO:0015232">
    <property type="term" value="F:heme transmembrane transporter activity"/>
    <property type="evidence" value="ECO:0007669"/>
    <property type="project" value="InterPro"/>
</dbReference>
<feature type="transmembrane region" description="Helical" evidence="9">
    <location>
        <begin position="134"/>
        <end position="150"/>
    </location>
</feature>
<evidence type="ECO:0000256" key="2">
    <source>
        <dbReference type="ARBA" id="ARBA00004141"/>
    </source>
</evidence>
<dbReference type="PRINTS" id="PR01386">
    <property type="entry name" value="CCMCBIOGNSIS"/>
</dbReference>
<keyword evidence="9" id="KW-0813">Transport</keyword>
<feature type="transmembrane region" description="Helical" evidence="9">
    <location>
        <begin position="23"/>
        <end position="45"/>
    </location>
</feature>
<keyword evidence="6 9" id="KW-0201">Cytochrome c-type biogenesis</keyword>
<keyword evidence="9" id="KW-1003">Cell membrane</keyword>
<dbReference type="InterPro" id="IPR045062">
    <property type="entry name" value="Cyt_c_biogenesis_CcsA/CcmC"/>
</dbReference>
<protein>
    <recommendedName>
        <fullName evidence="4 9">Heme exporter protein C</fullName>
    </recommendedName>
    <alternativeName>
        <fullName evidence="9">Cytochrome c-type biogenesis protein</fullName>
    </alternativeName>
</protein>
<evidence type="ECO:0000313" key="11">
    <source>
        <dbReference type="EMBL" id="RDH90900.1"/>
    </source>
</evidence>
<feature type="transmembrane region" description="Helical" evidence="9">
    <location>
        <begin position="157"/>
        <end position="178"/>
    </location>
</feature>
<sequence>MIVRFFHQMGSPRYFYNVAGKMIPWFAISFLLTLIAGVYYGLFVAPPDYQQGDSYRIMYIHVPAAWMSMFIYIVMAVAGLISLVWRIKITEITIISSASVGASFTFLALVTGSLWGKPMWGAWWVWDARLTSELLLLFLYLGIIALYSAIEDKRVAARAISILALVGVVNIPIIHYSVEWWNTLHQTSSVTITGKQAMSTSMLIPLLLMGISFKLYYGAVVLMRARAEVLERDRNTRWVRELVEGEMK</sequence>
<evidence type="ECO:0000256" key="8">
    <source>
        <dbReference type="ARBA" id="ARBA00023136"/>
    </source>
</evidence>
<dbReference type="AlphaFoldDB" id="A0A370DZG0"/>
<dbReference type="Pfam" id="PF01578">
    <property type="entry name" value="Cytochrom_C_asm"/>
    <property type="match status" value="1"/>
</dbReference>
<feature type="domain" description="Cytochrome c assembly protein" evidence="10">
    <location>
        <begin position="26"/>
        <end position="185"/>
    </location>
</feature>
<evidence type="ECO:0000256" key="9">
    <source>
        <dbReference type="RuleBase" id="RU364092"/>
    </source>
</evidence>
<comment type="caution">
    <text evidence="11">The sequence shown here is derived from an EMBL/GenBank/DDBJ whole genome shotgun (WGS) entry which is preliminary data.</text>
</comment>
<comment type="function">
    <text evidence="1 9">Required for the export of heme to the periplasm for the biogenesis of c-type cytochromes.</text>
</comment>
<evidence type="ECO:0000256" key="5">
    <source>
        <dbReference type="ARBA" id="ARBA00022692"/>
    </source>
</evidence>
<reference evidence="11 12" key="1">
    <citation type="journal article" date="2018" name="ISME J.">
        <title>Endosymbiont genomes yield clues of tubeworm success.</title>
        <authorList>
            <person name="Li Y."/>
            <person name="Liles M.R."/>
            <person name="Halanych K.M."/>
        </authorList>
    </citation>
    <scope>NUCLEOTIDE SEQUENCE [LARGE SCALE GENOMIC DNA]</scope>
    <source>
        <strain evidence="11">A1422</strain>
    </source>
</reference>
<proteinExistence type="inferred from homology"/>
<evidence type="ECO:0000256" key="3">
    <source>
        <dbReference type="ARBA" id="ARBA00005840"/>
    </source>
</evidence>
<feature type="transmembrane region" description="Helical" evidence="9">
    <location>
        <begin position="198"/>
        <end position="217"/>
    </location>
</feature>
<dbReference type="InterPro" id="IPR002541">
    <property type="entry name" value="Cyt_c_assembly"/>
</dbReference>
<evidence type="ECO:0000256" key="6">
    <source>
        <dbReference type="ARBA" id="ARBA00022748"/>
    </source>
</evidence>
<evidence type="ECO:0000256" key="4">
    <source>
        <dbReference type="ARBA" id="ARBA00016463"/>
    </source>
</evidence>
<dbReference type="PANTHER" id="PTHR30071:SF1">
    <property type="entry name" value="CYTOCHROME B_B6 PROTEIN-RELATED"/>
    <property type="match status" value="1"/>
</dbReference>
<keyword evidence="7 9" id="KW-1133">Transmembrane helix</keyword>
<feature type="transmembrane region" description="Helical" evidence="9">
    <location>
        <begin position="65"/>
        <end position="85"/>
    </location>
</feature>
<dbReference type="GO" id="GO:0020037">
    <property type="term" value="F:heme binding"/>
    <property type="evidence" value="ECO:0007669"/>
    <property type="project" value="InterPro"/>
</dbReference>
<comment type="similarity">
    <text evidence="3 9">Belongs to the CcmC/CycZ/HelC family.</text>
</comment>
<evidence type="ECO:0000313" key="12">
    <source>
        <dbReference type="Proteomes" id="UP000255508"/>
    </source>
</evidence>
<dbReference type="EMBL" id="QFXD01000146">
    <property type="protein sequence ID" value="RDH90900.1"/>
    <property type="molecule type" value="Genomic_DNA"/>
</dbReference>
<gene>
    <name evidence="9" type="primary">ccmC</name>
    <name evidence="11" type="ORF">DIZ79_07830</name>
</gene>
<keyword evidence="9" id="KW-0997">Cell inner membrane</keyword>
<organism evidence="11 12">
    <name type="scientific">endosymbiont of Lamellibrachia luymesi</name>
    <dbReference type="NCBI Taxonomy" id="2200907"/>
    <lineage>
        <taxon>Bacteria</taxon>
        <taxon>Pseudomonadati</taxon>
        <taxon>Pseudomonadota</taxon>
        <taxon>Gammaproteobacteria</taxon>
        <taxon>sulfur-oxidizing symbionts</taxon>
    </lineage>
</organism>